<organism evidence="3 4">
    <name type="scientific">Cryptosporangium arvum DSM 44712</name>
    <dbReference type="NCBI Taxonomy" id="927661"/>
    <lineage>
        <taxon>Bacteria</taxon>
        <taxon>Bacillati</taxon>
        <taxon>Actinomycetota</taxon>
        <taxon>Actinomycetes</taxon>
        <taxon>Cryptosporangiales</taxon>
        <taxon>Cryptosporangiaceae</taxon>
        <taxon>Cryptosporangium</taxon>
    </lineage>
</organism>
<dbReference type="OrthoDB" id="3218228at2"/>
<accession>A0A011AAX4</accession>
<sequence length="293" mass="30908">MTRTPTLAAALEYAARGWPVFFLGRTTKRPVANCQPCKAAGHDHNPEACTCLTCHGFYAASADPTRVERMHDRVPCGLLAIRAGRPPGAVAGLVIIDIDPAHGGAVDTALMPPTYCVRTGSGGWHLYYAHPGRPVGSRPMPGRPGIDVKADGGYVVAPPSQHPTTGQPYRRVGDREVRPLPARLLATCQPPEPAHTPSTDRRPDRGGITNPDALLASHLDAVARAPEGKRRTTLYGAARGVARMVLAGALSEADAWSELSRVGRLAGQTERDTRAAIEGGFTAEGVTTGRVAA</sequence>
<feature type="domain" description="DNA primase/polymerase bifunctional N-terminal" evidence="2">
    <location>
        <begin position="10"/>
        <end position="184"/>
    </location>
</feature>
<dbReference type="InterPro" id="IPR015330">
    <property type="entry name" value="DNA_primase/pol_bifunc_N"/>
</dbReference>
<keyword evidence="4" id="KW-1185">Reference proteome</keyword>
<evidence type="ECO:0000259" key="2">
    <source>
        <dbReference type="SMART" id="SM00943"/>
    </source>
</evidence>
<dbReference type="EMBL" id="JFBT01000001">
    <property type="protein sequence ID" value="EXG79171.1"/>
    <property type="molecule type" value="Genomic_DNA"/>
</dbReference>
<protein>
    <submittedName>
        <fullName evidence="3">Bifunctional DNA primase/polymerase family protein</fullName>
    </submittedName>
</protein>
<evidence type="ECO:0000313" key="3">
    <source>
        <dbReference type="EMBL" id="EXG79171.1"/>
    </source>
</evidence>
<dbReference type="Pfam" id="PF09250">
    <property type="entry name" value="Prim-Pol"/>
    <property type="match status" value="1"/>
</dbReference>
<dbReference type="CDD" id="cd04859">
    <property type="entry name" value="Prim_Pol"/>
    <property type="match status" value="1"/>
</dbReference>
<comment type="caution">
    <text evidence="3">The sequence shown here is derived from an EMBL/GenBank/DDBJ whole genome shotgun (WGS) entry which is preliminary data.</text>
</comment>
<dbReference type="SMART" id="SM00943">
    <property type="entry name" value="Prim-Pol"/>
    <property type="match status" value="1"/>
</dbReference>
<proteinExistence type="predicted"/>
<gene>
    <name evidence="3" type="ORF">CryarDRAFT_0197</name>
</gene>
<evidence type="ECO:0000256" key="1">
    <source>
        <dbReference type="SAM" id="MobiDB-lite"/>
    </source>
</evidence>
<dbReference type="HOGENOM" id="CLU_057861_2_0_11"/>
<dbReference type="Proteomes" id="UP000021053">
    <property type="component" value="Unassembled WGS sequence"/>
</dbReference>
<evidence type="ECO:0000313" key="4">
    <source>
        <dbReference type="Proteomes" id="UP000021053"/>
    </source>
</evidence>
<dbReference type="PATRIC" id="fig|927661.3.peg.186"/>
<dbReference type="AlphaFoldDB" id="A0A011AAX4"/>
<dbReference type="RefSeq" id="WP_035859937.1">
    <property type="nucleotide sequence ID" value="NZ_KK073874.1"/>
</dbReference>
<feature type="region of interest" description="Disordered" evidence="1">
    <location>
        <begin position="187"/>
        <end position="211"/>
    </location>
</feature>
<name>A0A011AAX4_9ACTN</name>
<reference evidence="3 4" key="1">
    <citation type="submission" date="2013-07" db="EMBL/GenBank/DDBJ databases">
        <authorList>
            <consortium name="DOE Joint Genome Institute"/>
            <person name="Eisen J."/>
            <person name="Huntemann M."/>
            <person name="Han J."/>
            <person name="Chen A."/>
            <person name="Kyrpides N."/>
            <person name="Mavromatis K."/>
            <person name="Markowitz V."/>
            <person name="Palaniappan K."/>
            <person name="Ivanova N."/>
            <person name="Schaumberg A."/>
            <person name="Pati A."/>
            <person name="Liolios K."/>
            <person name="Nordberg H.P."/>
            <person name="Cantor M.N."/>
            <person name="Hua S.X."/>
            <person name="Woyke T."/>
        </authorList>
    </citation>
    <scope>NUCLEOTIDE SEQUENCE [LARGE SCALE GENOMIC DNA]</scope>
    <source>
        <strain evidence="3 4">DSM 44712</strain>
    </source>
</reference>
<dbReference type="SUPFAM" id="SSF56747">
    <property type="entry name" value="Prim-pol domain"/>
    <property type="match status" value="1"/>
</dbReference>